<evidence type="ECO:0000313" key="7">
    <source>
        <dbReference type="EMBL" id="SDT95993.1"/>
    </source>
</evidence>
<name>A0ABY0V7T3_9ACTO</name>
<feature type="transmembrane region" description="Helical" evidence="5">
    <location>
        <begin position="26"/>
        <end position="49"/>
    </location>
</feature>
<accession>A0ABY0V7T3</accession>
<feature type="transmembrane region" description="Helical" evidence="5">
    <location>
        <begin position="240"/>
        <end position="260"/>
    </location>
</feature>
<keyword evidence="3 5" id="KW-1133">Transmembrane helix</keyword>
<evidence type="ECO:0000256" key="2">
    <source>
        <dbReference type="ARBA" id="ARBA00022692"/>
    </source>
</evidence>
<feature type="transmembrane region" description="Helical" evidence="5">
    <location>
        <begin position="178"/>
        <end position="197"/>
    </location>
</feature>
<evidence type="ECO:0000256" key="1">
    <source>
        <dbReference type="ARBA" id="ARBA00004651"/>
    </source>
</evidence>
<feature type="transmembrane region" description="Helical" evidence="5">
    <location>
        <begin position="150"/>
        <end position="172"/>
    </location>
</feature>
<feature type="transmembrane region" description="Helical" evidence="5">
    <location>
        <begin position="305"/>
        <end position="326"/>
    </location>
</feature>
<protein>
    <submittedName>
        <fullName evidence="7">Predicted arabinose efflux permease, MFS family</fullName>
    </submittedName>
</protein>
<proteinExistence type="predicted"/>
<dbReference type="SUPFAM" id="SSF103473">
    <property type="entry name" value="MFS general substrate transporter"/>
    <property type="match status" value="1"/>
</dbReference>
<dbReference type="Proteomes" id="UP000198976">
    <property type="component" value="Chromosome I"/>
</dbReference>
<feature type="transmembrane region" description="Helical" evidence="5">
    <location>
        <begin position="433"/>
        <end position="453"/>
    </location>
</feature>
<feature type="transmembrane region" description="Helical" evidence="5">
    <location>
        <begin position="92"/>
        <end position="115"/>
    </location>
</feature>
<evidence type="ECO:0000256" key="4">
    <source>
        <dbReference type="ARBA" id="ARBA00023136"/>
    </source>
</evidence>
<dbReference type="EMBL" id="LT629792">
    <property type="protein sequence ID" value="SDT95993.1"/>
    <property type="molecule type" value="Genomic_DNA"/>
</dbReference>
<keyword evidence="2 5" id="KW-0812">Transmembrane</keyword>
<dbReference type="PROSITE" id="PS50850">
    <property type="entry name" value="MFS"/>
    <property type="match status" value="1"/>
</dbReference>
<dbReference type="RefSeq" id="WP_092648620.1">
    <property type="nucleotide sequence ID" value="NZ_LT629792.1"/>
</dbReference>
<dbReference type="PANTHER" id="PTHR23501">
    <property type="entry name" value="MAJOR FACILITATOR SUPERFAMILY"/>
    <property type="match status" value="1"/>
</dbReference>
<feature type="transmembrane region" description="Helical" evidence="5">
    <location>
        <begin position="61"/>
        <end position="80"/>
    </location>
</feature>
<keyword evidence="4 5" id="KW-0472">Membrane</keyword>
<dbReference type="InterPro" id="IPR036259">
    <property type="entry name" value="MFS_trans_sf"/>
</dbReference>
<feature type="transmembrane region" description="Helical" evidence="5">
    <location>
        <begin position="121"/>
        <end position="138"/>
    </location>
</feature>
<organism evidence="7 8">
    <name type="scientific">Schaalia radingae</name>
    <dbReference type="NCBI Taxonomy" id="131110"/>
    <lineage>
        <taxon>Bacteria</taxon>
        <taxon>Bacillati</taxon>
        <taxon>Actinomycetota</taxon>
        <taxon>Actinomycetes</taxon>
        <taxon>Actinomycetales</taxon>
        <taxon>Actinomycetaceae</taxon>
        <taxon>Schaalia</taxon>
    </lineage>
</organism>
<gene>
    <name evidence="7" type="ORF">SAMN04489714_1237</name>
</gene>
<feature type="transmembrane region" description="Helical" evidence="5">
    <location>
        <begin position="338"/>
        <end position="358"/>
    </location>
</feature>
<feature type="domain" description="Major facilitator superfamily (MFS) profile" evidence="6">
    <location>
        <begin position="27"/>
        <end position="458"/>
    </location>
</feature>
<keyword evidence="8" id="KW-1185">Reference proteome</keyword>
<dbReference type="InterPro" id="IPR011701">
    <property type="entry name" value="MFS"/>
</dbReference>
<feature type="transmembrane region" description="Helical" evidence="5">
    <location>
        <begin position="272"/>
        <end position="293"/>
    </location>
</feature>
<feature type="transmembrane region" description="Helical" evidence="5">
    <location>
        <begin position="217"/>
        <end position="234"/>
    </location>
</feature>
<evidence type="ECO:0000259" key="6">
    <source>
        <dbReference type="PROSITE" id="PS50850"/>
    </source>
</evidence>
<evidence type="ECO:0000256" key="5">
    <source>
        <dbReference type="SAM" id="Phobius"/>
    </source>
</evidence>
<evidence type="ECO:0000256" key="3">
    <source>
        <dbReference type="ARBA" id="ARBA00022989"/>
    </source>
</evidence>
<dbReference type="PANTHER" id="PTHR23501:SF154">
    <property type="entry name" value="MULTIDRUG-EFFLUX TRANSPORTER RV1634-RELATED"/>
    <property type="match status" value="1"/>
</dbReference>
<dbReference type="InterPro" id="IPR020846">
    <property type="entry name" value="MFS_dom"/>
</dbReference>
<dbReference type="Pfam" id="PF07690">
    <property type="entry name" value="MFS_1"/>
    <property type="match status" value="1"/>
</dbReference>
<comment type="subcellular location">
    <subcellularLocation>
        <location evidence="1">Cell membrane</location>
        <topology evidence="1">Multi-pass membrane protein</topology>
    </subcellularLocation>
</comment>
<evidence type="ECO:0000313" key="8">
    <source>
        <dbReference type="Proteomes" id="UP000198976"/>
    </source>
</evidence>
<reference evidence="7 8" key="1">
    <citation type="submission" date="2016-10" db="EMBL/GenBank/DDBJ databases">
        <authorList>
            <person name="Varghese N."/>
            <person name="Submissions S."/>
        </authorList>
    </citation>
    <scope>NUCLEOTIDE SEQUENCE [LARGE SCALE GENOMIC DNA]</scope>
    <source>
        <strain evidence="7 8">DSM 9169</strain>
    </source>
</reference>
<sequence length="463" mass="47949">METNRETPAQITEGDAVTRWSRDEKVLLAGSIVLITLAAFEALAAMTIMPNVVADLGSDTWFAVASGAAIAMQLASTVIAGPLCDARGPRKVLLWGAALFVVGLALCTFAGHIALFVIGRMIQGLGGGLVMVPIYVFVGSIASPRHRPTFFAAFSMAWVFPSLVGPAIAGWVTATWGWRWVFGVVPFIAAVGLAAMVPVLRRFPSRQGAVEGSMRHLAALAAGAGGSVVLVQFAGTLSGWALVAATVLGLAGCAMTLKRLVPDGTFTLRPGIASIIATRALVMGGLSGAEVFLPLVLQRVHLWSASHASLAVTIGSITWAIGSAIPTRVNSQATRERLPLVGASLMVVGVLPVCFLLLKGLPPAVALVGWSITGLGIGMVHSTLSDLTLGSIDPSEHGRASSWLQIADNAGGAVELAIVSVVLAVWMPAFEGGIQYVPAPVIALGVCLLAVFASSRIRSKQAR</sequence>
<dbReference type="Gene3D" id="1.20.1250.20">
    <property type="entry name" value="MFS general substrate transporter like domains"/>
    <property type="match status" value="1"/>
</dbReference>